<name>A0AAD1ZWJ0_9LAMI</name>
<evidence type="ECO:0000256" key="2">
    <source>
        <dbReference type="PROSITE-ProRule" id="PRU00176"/>
    </source>
</evidence>
<protein>
    <recommendedName>
        <fullName evidence="4">RRM domain-containing protein</fullName>
    </recommendedName>
</protein>
<dbReference type="Pfam" id="PF00076">
    <property type="entry name" value="RRM_1"/>
    <property type="match status" value="2"/>
</dbReference>
<dbReference type="InterPro" id="IPR000504">
    <property type="entry name" value="RRM_dom"/>
</dbReference>
<accession>A0AAD1ZWJ0</accession>
<evidence type="ECO:0000313" key="5">
    <source>
        <dbReference type="EMBL" id="CAI9774525.1"/>
    </source>
</evidence>
<feature type="compositionally biased region" description="Acidic residues" evidence="3">
    <location>
        <begin position="29"/>
        <end position="63"/>
    </location>
</feature>
<feature type="domain" description="RRM" evidence="4">
    <location>
        <begin position="266"/>
        <end position="344"/>
    </location>
</feature>
<dbReference type="AlphaFoldDB" id="A0AAD1ZWJ0"/>
<evidence type="ECO:0000313" key="6">
    <source>
        <dbReference type="Proteomes" id="UP000834106"/>
    </source>
</evidence>
<organism evidence="5 6">
    <name type="scientific">Fraxinus pennsylvanica</name>
    <dbReference type="NCBI Taxonomy" id="56036"/>
    <lineage>
        <taxon>Eukaryota</taxon>
        <taxon>Viridiplantae</taxon>
        <taxon>Streptophyta</taxon>
        <taxon>Embryophyta</taxon>
        <taxon>Tracheophyta</taxon>
        <taxon>Spermatophyta</taxon>
        <taxon>Magnoliopsida</taxon>
        <taxon>eudicotyledons</taxon>
        <taxon>Gunneridae</taxon>
        <taxon>Pentapetalae</taxon>
        <taxon>asterids</taxon>
        <taxon>lamiids</taxon>
        <taxon>Lamiales</taxon>
        <taxon>Oleaceae</taxon>
        <taxon>Oleeae</taxon>
        <taxon>Fraxinus</taxon>
    </lineage>
</organism>
<dbReference type="GO" id="GO:0003723">
    <property type="term" value="F:RNA binding"/>
    <property type="evidence" value="ECO:0007669"/>
    <property type="project" value="UniProtKB-UniRule"/>
</dbReference>
<evidence type="ECO:0000259" key="4">
    <source>
        <dbReference type="PROSITE" id="PS50102"/>
    </source>
</evidence>
<proteinExistence type="predicted"/>
<dbReference type="InterPro" id="IPR012677">
    <property type="entry name" value="Nucleotide-bd_a/b_plait_sf"/>
</dbReference>
<evidence type="ECO:0000256" key="3">
    <source>
        <dbReference type="SAM" id="MobiDB-lite"/>
    </source>
</evidence>
<feature type="region of interest" description="Disordered" evidence="3">
    <location>
        <begin position="1"/>
        <end position="122"/>
    </location>
</feature>
<sequence length="515" mass="55388">MARKRKAPASAAPPQPEPVQQDPQIEHPDLEEDPPTQEEEPEVEEVEEIEVEEEEEEEEEEEQPGNAEEPKNDEAVTDPVKNGQENVENPSNDAVSCEQQANGESGGEGQNEEEEEEFEEEPIEKLLEPFSKDQLALLIKEALSKYPDFIESVHKLADADPSHRKIFVHGLGWDANVESLTSVFGKYGEIEDCKVVSDKASGKSKGYGFILYKHRNGARKALTQPQKKIGTRMTSCQLASAGPAQTAPPPAVATVPTPPVSEYTQRKIYISNVSAEIDPNKLLEFFSKFGEIEEGPLGLDKQTGKPRGFCLFVYKSLESAKKVLEEPHKNFEGHTLHCQKAVDGPKHSKGHYNQQHTSHQQQNHHQGQQGYYHHTAKKGKYAGSSGTGGGHLMAPSHGPSVPVGFNPAVAPAAIGQAVAALLATQGAGLGIGNLLGGVGGMNPQGVMQGMSNAGYGGQSGAGGYGGQPGMQGGFVKAVLFADLVLWGALLRFFIYASKLLVLDSADSSEVPALCK</sequence>
<dbReference type="InterPro" id="IPR035979">
    <property type="entry name" value="RBD_domain_sf"/>
</dbReference>
<dbReference type="EMBL" id="OU503048">
    <property type="protein sequence ID" value="CAI9774525.1"/>
    <property type="molecule type" value="Genomic_DNA"/>
</dbReference>
<feature type="compositionally biased region" description="Polar residues" evidence="3">
    <location>
        <begin position="83"/>
        <end position="102"/>
    </location>
</feature>
<keyword evidence="1 2" id="KW-0694">RNA-binding</keyword>
<dbReference type="Gene3D" id="3.30.70.330">
    <property type="match status" value="2"/>
</dbReference>
<evidence type="ECO:0000256" key="1">
    <source>
        <dbReference type="ARBA" id="ARBA00022884"/>
    </source>
</evidence>
<reference evidence="5" key="1">
    <citation type="submission" date="2023-05" db="EMBL/GenBank/DDBJ databases">
        <authorList>
            <person name="Huff M."/>
        </authorList>
    </citation>
    <scope>NUCLEOTIDE SEQUENCE</scope>
</reference>
<gene>
    <name evidence="5" type="ORF">FPE_LOCUS21955</name>
</gene>
<dbReference type="PANTHER" id="PTHR10352">
    <property type="entry name" value="EUKARYOTIC TRANSLATION INITIATION FACTOR 3 SUBUNIT G"/>
    <property type="match status" value="1"/>
</dbReference>
<dbReference type="SMART" id="SM00360">
    <property type="entry name" value="RRM"/>
    <property type="match status" value="2"/>
</dbReference>
<dbReference type="Proteomes" id="UP000834106">
    <property type="component" value="Chromosome 13"/>
</dbReference>
<feature type="region of interest" description="Disordered" evidence="3">
    <location>
        <begin position="341"/>
        <end position="392"/>
    </location>
</feature>
<keyword evidence="6" id="KW-1185">Reference proteome</keyword>
<feature type="compositionally biased region" description="Acidic residues" evidence="3">
    <location>
        <begin position="110"/>
        <end position="122"/>
    </location>
</feature>
<dbReference type="SUPFAM" id="SSF54928">
    <property type="entry name" value="RNA-binding domain, RBD"/>
    <property type="match status" value="2"/>
</dbReference>
<feature type="domain" description="RRM" evidence="4">
    <location>
        <begin position="164"/>
        <end position="241"/>
    </location>
</feature>
<dbReference type="PROSITE" id="PS50102">
    <property type="entry name" value="RRM"/>
    <property type="match status" value="2"/>
</dbReference>
<feature type="compositionally biased region" description="Low complexity" evidence="3">
    <location>
        <begin position="351"/>
        <end position="373"/>
    </location>
</feature>